<organism evidence="1 2">
    <name type="scientific">Helicobacter felis (strain ATCC 49179 / CCUG 28539 / NCTC 12436 / CS1)</name>
    <dbReference type="NCBI Taxonomy" id="936155"/>
    <lineage>
        <taxon>Bacteria</taxon>
        <taxon>Pseudomonadati</taxon>
        <taxon>Campylobacterota</taxon>
        <taxon>Epsilonproteobacteria</taxon>
        <taxon>Campylobacterales</taxon>
        <taxon>Helicobacteraceae</taxon>
        <taxon>Helicobacter</taxon>
    </lineage>
</organism>
<reference evidence="1 2" key="1">
    <citation type="journal article" date="2011" name="Genome Biol. Evol.">
        <title>Comparative whole genome sequence analysis of the carcinogenic bacterial model pathogen Helicobacter felis.</title>
        <authorList>
            <person name="Arnold I.C."/>
            <person name="Zigova Z."/>
            <person name="Holden M."/>
            <person name="Lawley T.D."/>
            <person name="Rad R."/>
            <person name="Dougan G."/>
            <person name="Falkow S."/>
            <person name="Bentley S.D."/>
            <person name="Muller A."/>
        </authorList>
    </citation>
    <scope>NUCLEOTIDE SEQUENCE [LARGE SCALE GENOMIC DNA]</scope>
    <source>
        <strain evidence="2">ATCC 49179 / CCUG 28539 / NCTC 12436 / CS1</strain>
    </source>
</reference>
<gene>
    <name evidence="1" type="ordered locus">Hfelis_06030</name>
</gene>
<evidence type="ECO:0000313" key="2">
    <source>
        <dbReference type="Proteomes" id="UP000007934"/>
    </source>
</evidence>
<dbReference type="STRING" id="936155.HFELIS_06030"/>
<dbReference type="RefSeq" id="WP_013469056.1">
    <property type="nucleotide sequence ID" value="NC_014810.2"/>
</dbReference>
<dbReference type="GeneID" id="36133711"/>
<dbReference type="KEGG" id="hfe:HFELIS_06030"/>
<proteinExistence type="predicted"/>
<dbReference type="OrthoDB" id="5361883at2"/>
<dbReference type="EMBL" id="FQ670179">
    <property type="protein sequence ID" value="CBY82687.1"/>
    <property type="molecule type" value="Genomic_DNA"/>
</dbReference>
<keyword evidence="2" id="KW-1185">Reference proteome</keyword>
<dbReference type="eggNOG" id="ENOG5031TE0">
    <property type="taxonomic scope" value="Bacteria"/>
</dbReference>
<dbReference type="HOGENOM" id="CLU_142163_1_0_7"/>
<evidence type="ECO:0008006" key="3">
    <source>
        <dbReference type="Google" id="ProtNLM"/>
    </source>
</evidence>
<dbReference type="AlphaFoldDB" id="E7AAG5"/>
<dbReference type="Proteomes" id="UP000007934">
    <property type="component" value="Chromosome"/>
</dbReference>
<accession>E7AAG5</accession>
<name>E7AAG5_HELFC</name>
<protein>
    <recommendedName>
        <fullName evidence="3">JHP0747 family</fullName>
    </recommendedName>
</protein>
<evidence type="ECO:0000313" key="1">
    <source>
        <dbReference type="EMBL" id="CBY82687.1"/>
    </source>
</evidence>
<sequence>MKIALDCHSLLLTHVLESYLQDFLSTPENCDFILSDHRVDKPVKTTYLIGSGDDFHIGVPFTRESLLEGLQELYSQKVQAESLESKVQGLLSEYTRKLLDLIQEYRP</sequence>